<name>A0ABR7EFN9_9FIRM</name>
<proteinExistence type="predicted"/>
<evidence type="ECO:0000313" key="1">
    <source>
        <dbReference type="EMBL" id="MBC5648473.1"/>
    </source>
</evidence>
<keyword evidence="2" id="KW-1185">Reference proteome</keyword>
<sequence length="208" mass="23041">MGNLELYEKVRAVPQSAIRPIEAGRLKGKSDINPMWRIKTLTEQFGPCGKGWRPEIVRQWTEAGANGEIAAFVEIKLHLKYDDKWEEPISATGGSSFVAKETKGPYTSDECFKMAYTDALSVACKMLGIGADVYWDKDKTKYSGKSESDGSKPKASEDQIKAIREACFATGLEESKMLKMCNAEKWEDVTATSAAKALQWINTRANAV</sequence>
<dbReference type="RefSeq" id="WP_186857976.1">
    <property type="nucleotide sequence ID" value="NZ_JACOON010000004.1"/>
</dbReference>
<evidence type="ECO:0008006" key="3">
    <source>
        <dbReference type="Google" id="ProtNLM"/>
    </source>
</evidence>
<dbReference type="Proteomes" id="UP000606889">
    <property type="component" value="Unassembled WGS sequence"/>
</dbReference>
<dbReference type="EMBL" id="JACOON010000004">
    <property type="protein sequence ID" value="MBC5648473.1"/>
    <property type="molecule type" value="Genomic_DNA"/>
</dbReference>
<comment type="caution">
    <text evidence="1">The sequence shown here is derived from an EMBL/GenBank/DDBJ whole genome shotgun (WGS) entry which is preliminary data.</text>
</comment>
<reference evidence="1 2" key="1">
    <citation type="submission" date="2020-08" db="EMBL/GenBank/DDBJ databases">
        <title>Genome public.</title>
        <authorList>
            <person name="Liu C."/>
            <person name="Sun Q."/>
        </authorList>
    </citation>
    <scope>NUCLEOTIDE SEQUENCE [LARGE SCALE GENOMIC DNA]</scope>
    <source>
        <strain evidence="1 2">NSJ-35</strain>
    </source>
</reference>
<accession>A0ABR7EFN9</accession>
<evidence type="ECO:0000313" key="2">
    <source>
        <dbReference type="Proteomes" id="UP000606889"/>
    </source>
</evidence>
<organism evidence="1 2">
    <name type="scientific">Christensenella tenuis</name>
    <dbReference type="NCBI Taxonomy" id="2763033"/>
    <lineage>
        <taxon>Bacteria</taxon>
        <taxon>Bacillati</taxon>
        <taxon>Bacillota</taxon>
        <taxon>Clostridia</taxon>
        <taxon>Christensenellales</taxon>
        <taxon>Christensenellaceae</taxon>
        <taxon>Christensenella</taxon>
    </lineage>
</organism>
<gene>
    <name evidence="1" type="ORF">H8S18_09010</name>
</gene>
<protein>
    <recommendedName>
        <fullName evidence="3">Recombinase</fullName>
    </recommendedName>
</protein>